<evidence type="ECO:0000313" key="4">
    <source>
        <dbReference type="Proteomes" id="UP000239197"/>
    </source>
</evidence>
<gene>
    <name evidence="3" type="ORF">BV494_03310</name>
</gene>
<reference evidence="4" key="1">
    <citation type="submission" date="2017-01" db="EMBL/GenBank/DDBJ databases">
        <title>Genome sequence of Rouxiella sp. ERMR1:05.</title>
        <authorList>
            <person name="Kumar R."/>
            <person name="Singh D."/>
            <person name="Kumar S."/>
        </authorList>
    </citation>
    <scope>NUCLEOTIDE SEQUENCE [LARGE SCALE GENOMIC DNA]</scope>
    <source>
        <strain evidence="4">ERMR1:05</strain>
    </source>
</reference>
<dbReference type="RefSeq" id="WP_104921568.1">
    <property type="nucleotide sequence ID" value="NZ_CP019062.1"/>
</dbReference>
<dbReference type="Proteomes" id="UP000239197">
    <property type="component" value="Chromosome"/>
</dbReference>
<keyword evidence="4" id="KW-1185">Reference proteome</keyword>
<protein>
    <submittedName>
        <fullName evidence="3">Uncharacterized protein</fullName>
    </submittedName>
</protein>
<feature type="domain" description="Peptidoglycan binding" evidence="2">
    <location>
        <begin position="94"/>
        <end position="178"/>
    </location>
</feature>
<proteinExistence type="predicted"/>
<organism evidence="3 4">
    <name type="scientific">Rahnella sikkimica</name>
    <dbReference type="NCBI Taxonomy" id="1805933"/>
    <lineage>
        <taxon>Bacteria</taxon>
        <taxon>Pseudomonadati</taxon>
        <taxon>Pseudomonadota</taxon>
        <taxon>Gammaproteobacteria</taxon>
        <taxon>Enterobacterales</taxon>
        <taxon>Yersiniaceae</taxon>
        <taxon>Rahnella</taxon>
    </lineage>
</organism>
<dbReference type="SUPFAM" id="SSF53955">
    <property type="entry name" value="Lysozyme-like"/>
    <property type="match status" value="1"/>
</dbReference>
<dbReference type="Pfam" id="PF09374">
    <property type="entry name" value="PG_binding_3"/>
    <property type="match status" value="1"/>
</dbReference>
<sequence>MAYNPVIDEVLANEGAYVNHPDDPGGPTHWGITEKTARDYGYTGDMKDFTRNQAYIILEKNYWYQPGFDKINVLSPALALELCDTGTNMGPSVGIKWLQRWLNVYNQQGRYYPDISVDGKIGPGTLTALSAFLKLRGDEGNAVLVTSLNCSQGHRYLELAEGKAGNESFIYGWIKGRVRLSTF</sequence>
<dbReference type="KEGG" id="rox:BV494_03310"/>
<dbReference type="OrthoDB" id="9815229at2"/>
<dbReference type="CDD" id="cd13926">
    <property type="entry name" value="N-acetylmuramidase_GH108"/>
    <property type="match status" value="1"/>
</dbReference>
<accession>A0A2L1UM79</accession>
<evidence type="ECO:0000313" key="3">
    <source>
        <dbReference type="EMBL" id="AVF34021.1"/>
    </source>
</evidence>
<feature type="domain" description="TtsA-like Glycoside hydrolase family 108" evidence="1">
    <location>
        <begin position="8"/>
        <end position="90"/>
    </location>
</feature>
<dbReference type="AlphaFoldDB" id="A0A2L1UM79"/>
<name>A0A2L1UM79_9GAMM</name>
<evidence type="ECO:0000259" key="1">
    <source>
        <dbReference type="Pfam" id="PF05838"/>
    </source>
</evidence>
<dbReference type="Pfam" id="PF05838">
    <property type="entry name" value="Glyco_hydro_108"/>
    <property type="match status" value="1"/>
</dbReference>
<dbReference type="InterPro" id="IPR023346">
    <property type="entry name" value="Lysozyme-like_dom_sf"/>
</dbReference>
<dbReference type="InterPro" id="IPR008565">
    <property type="entry name" value="TtsA-like_GH18_dom"/>
</dbReference>
<dbReference type="EMBL" id="CP019062">
    <property type="protein sequence ID" value="AVF34021.1"/>
    <property type="molecule type" value="Genomic_DNA"/>
</dbReference>
<dbReference type="Gene3D" id="1.20.141.10">
    <property type="entry name" value="Chitosanase, subunit A, domain 1"/>
    <property type="match status" value="1"/>
</dbReference>
<dbReference type="InterPro" id="IPR018537">
    <property type="entry name" value="Peptidoglycan-bd_3"/>
</dbReference>
<evidence type="ECO:0000259" key="2">
    <source>
        <dbReference type="Pfam" id="PF09374"/>
    </source>
</evidence>